<accession>K4K633</accession>
<keyword evidence="2" id="KW-1185">Reference proteome</keyword>
<proteinExistence type="predicted"/>
<dbReference type="Proteomes" id="UP000000463">
    <property type="component" value="Segment"/>
</dbReference>
<reference evidence="1 2" key="1">
    <citation type="journal article" date="2012" name="BMC Genomics">
        <title>The Caulobacter crescentus phage phiCbK: genomics of a canonical phage.</title>
        <authorList>
            <person name="Gill J.J."/>
            <person name="Berry J.D."/>
            <person name="Russell W.K."/>
            <person name="Lessor L."/>
            <person name="Escobar Garcia D.A."/>
            <person name="Hernandez D."/>
            <person name="Kane A."/>
            <person name="Keene J."/>
            <person name="Maddox M."/>
            <person name="Martin R."/>
            <person name="Mohan S."/>
            <person name="Thorn A.M."/>
            <person name="Russell D.H."/>
            <person name="Young R."/>
        </authorList>
    </citation>
    <scope>NUCLEOTIDE SEQUENCE [LARGE SCALE GENOMIC DNA]</scope>
</reference>
<evidence type="ECO:0000313" key="2">
    <source>
        <dbReference type="Proteomes" id="UP000000463"/>
    </source>
</evidence>
<dbReference type="EMBL" id="JX100810">
    <property type="protein sequence ID" value="AFU87947.1"/>
    <property type="molecule type" value="Genomic_DNA"/>
</dbReference>
<dbReference type="RefSeq" id="YP_006988311.1">
    <property type="nucleotide sequence ID" value="NC_019406.1"/>
</dbReference>
<gene>
    <name evidence="1" type="ORF">CcrColossus_gp077</name>
</gene>
<dbReference type="KEGG" id="vg:13995006"/>
<dbReference type="GeneID" id="13995006"/>
<name>K4K633_9CAUD</name>
<organism evidence="1 2">
    <name type="scientific">Caulobacter phage CcrColossus</name>
    <dbReference type="NCBI Taxonomy" id="1211640"/>
    <lineage>
        <taxon>Viruses</taxon>
        <taxon>Duplodnaviria</taxon>
        <taxon>Heunggongvirae</taxon>
        <taxon>Uroviricota</taxon>
        <taxon>Caudoviricetes</taxon>
        <taxon>Jeanschmidtviridae</taxon>
        <taxon>Colossusvirus</taxon>
        <taxon>Colossusvirus colossus</taxon>
    </lineage>
</organism>
<protein>
    <submittedName>
        <fullName evidence="1">Uncharacterized protein</fullName>
    </submittedName>
</protein>
<sequence>MYVMKRDALASPLERWSIENTSEFRRGLLQLPSEDYLNPSAIDMIRVVRDKPDRSTGEVLTKVHIECKGSWFSTIFDEVDEARGFARTVCNFRDEYHR</sequence>
<evidence type="ECO:0000313" key="1">
    <source>
        <dbReference type="EMBL" id="AFU87947.1"/>
    </source>
</evidence>